<evidence type="ECO:0000259" key="1">
    <source>
        <dbReference type="PROSITE" id="PS50234"/>
    </source>
</evidence>
<evidence type="ECO:0000313" key="2">
    <source>
        <dbReference type="EMBL" id="KAK2183094.1"/>
    </source>
</evidence>
<feature type="domain" description="VWFA" evidence="1">
    <location>
        <begin position="1"/>
        <end position="164"/>
    </location>
</feature>
<dbReference type="SUPFAM" id="SSF53300">
    <property type="entry name" value="vWA-like"/>
    <property type="match status" value="1"/>
</dbReference>
<accession>A0AAD9L496</accession>
<dbReference type="InterPro" id="IPR002035">
    <property type="entry name" value="VWF_A"/>
</dbReference>
<dbReference type="AlphaFoldDB" id="A0AAD9L496"/>
<dbReference type="EMBL" id="JAODUO010000323">
    <property type="protein sequence ID" value="KAK2183094.1"/>
    <property type="molecule type" value="Genomic_DNA"/>
</dbReference>
<dbReference type="InterPro" id="IPR050525">
    <property type="entry name" value="ECM_Assembly_Org"/>
</dbReference>
<protein>
    <recommendedName>
        <fullName evidence="1">VWFA domain-containing protein</fullName>
    </recommendedName>
</protein>
<sequence length="166" mass="18030">MDMMVSLVKAVVQGLSFKYDRTRVAFVTFARTPDTHFHLDEYTSQRDVLNAVSLSDVGYGTDIAAALRHAKDNVFRASKGDRALVDNILVLLSDGRATLNSGSTELAATEAKNDDIEVYTVVIGDSIGVDTMNKIASSPQTSYAYSIKERSQADAVAGRMLDQLCT</sequence>
<dbReference type="PANTHER" id="PTHR24020:SF20">
    <property type="entry name" value="PH DOMAIN-CONTAINING PROTEIN"/>
    <property type="match status" value="1"/>
</dbReference>
<proteinExistence type="predicted"/>
<dbReference type="Pfam" id="PF00092">
    <property type="entry name" value="VWA"/>
    <property type="match status" value="1"/>
</dbReference>
<comment type="caution">
    <text evidence="2">The sequence shown here is derived from an EMBL/GenBank/DDBJ whole genome shotgun (WGS) entry which is preliminary data.</text>
</comment>
<reference evidence="2" key="1">
    <citation type="journal article" date="2023" name="Mol. Biol. Evol.">
        <title>Third-Generation Sequencing Reveals the Adaptive Role of the Epigenome in Three Deep-Sea Polychaetes.</title>
        <authorList>
            <person name="Perez M."/>
            <person name="Aroh O."/>
            <person name="Sun Y."/>
            <person name="Lan Y."/>
            <person name="Juniper S.K."/>
            <person name="Young C.R."/>
            <person name="Angers B."/>
            <person name="Qian P.Y."/>
        </authorList>
    </citation>
    <scope>NUCLEOTIDE SEQUENCE</scope>
    <source>
        <strain evidence="2">R07B-5</strain>
    </source>
</reference>
<dbReference type="PANTHER" id="PTHR24020">
    <property type="entry name" value="COLLAGEN ALPHA"/>
    <property type="match status" value="1"/>
</dbReference>
<dbReference type="Gene3D" id="3.40.50.410">
    <property type="entry name" value="von Willebrand factor, type A domain"/>
    <property type="match status" value="1"/>
</dbReference>
<dbReference type="SMART" id="SM00327">
    <property type="entry name" value="VWA"/>
    <property type="match status" value="1"/>
</dbReference>
<name>A0AAD9L496_RIDPI</name>
<keyword evidence="3" id="KW-1185">Reference proteome</keyword>
<organism evidence="2 3">
    <name type="scientific">Ridgeia piscesae</name>
    <name type="common">Tubeworm</name>
    <dbReference type="NCBI Taxonomy" id="27915"/>
    <lineage>
        <taxon>Eukaryota</taxon>
        <taxon>Metazoa</taxon>
        <taxon>Spiralia</taxon>
        <taxon>Lophotrochozoa</taxon>
        <taxon>Annelida</taxon>
        <taxon>Polychaeta</taxon>
        <taxon>Sedentaria</taxon>
        <taxon>Canalipalpata</taxon>
        <taxon>Sabellida</taxon>
        <taxon>Siboglinidae</taxon>
        <taxon>Ridgeia</taxon>
    </lineage>
</organism>
<dbReference type="Proteomes" id="UP001209878">
    <property type="component" value="Unassembled WGS sequence"/>
</dbReference>
<dbReference type="PROSITE" id="PS50234">
    <property type="entry name" value="VWFA"/>
    <property type="match status" value="1"/>
</dbReference>
<gene>
    <name evidence="2" type="ORF">NP493_323g00003</name>
</gene>
<dbReference type="InterPro" id="IPR036465">
    <property type="entry name" value="vWFA_dom_sf"/>
</dbReference>
<evidence type="ECO:0000313" key="3">
    <source>
        <dbReference type="Proteomes" id="UP001209878"/>
    </source>
</evidence>